<evidence type="ECO:0000256" key="4">
    <source>
        <dbReference type="ARBA" id="ARBA00022547"/>
    </source>
</evidence>
<dbReference type="GO" id="GO:0046961">
    <property type="term" value="F:proton-transporting ATPase activity, rotational mechanism"/>
    <property type="evidence" value="ECO:0007669"/>
    <property type="project" value="TreeGrafter"/>
</dbReference>
<dbReference type="Gene3D" id="6.10.250.1580">
    <property type="match status" value="1"/>
</dbReference>
<dbReference type="InterPro" id="IPR050059">
    <property type="entry name" value="ATP_synthase_B_chain"/>
</dbReference>
<name>A0A1G2K6J6_9BACT</name>
<evidence type="ECO:0000256" key="9">
    <source>
        <dbReference type="ARBA" id="ARBA00023136"/>
    </source>
</evidence>
<comment type="subunit">
    <text evidence="13">F-type ATPases have 2 components, F(1) - the catalytic core - and F(0) - the membrane proton channel. F(1) has five subunits: alpha(3), beta(3), gamma(1), delta(1), epsilon(1). F(0) has three main subunits: a(1), b(2) and c(10-14). The alpha and beta chains form an alternating ring which encloses part of the gamma chain. F(1) is attached to F(0) by a central stalk formed by the gamma and epsilon chains, while a peripheral stalk is formed by the delta and b chains.</text>
</comment>
<evidence type="ECO:0000256" key="5">
    <source>
        <dbReference type="ARBA" id="ARBA00022692"/>
    </source>
</evidence>
<dbReference type="Pfam" id="PF00430">
    <property type="entry name" value="ATP-synt_B"/>
    <property type="match status" value="1"/>
</dbReference>
<evidence type="ECO:0000256" key="15">
    <source>
        <dbReference type="SAM" id="Coils"/>
    </source>
</evidence>
<evidence type="ECO:0000256" key="11">
    <source>
        <dbReference type="ARBA" id="ARBA00025198"/>
    </source>
</evidence>
<evidence type="ECO:0000256" key="13">
    <source>
        <dbReference type="HAMAP-Rule" id="MF_01398"/>
    </source>
</evidence>
<keyword evidence="15" id="KW-0175">Coiled coil</keyword>
<dbReference type="GO" id="GO:0012505">
    <property type="term" value="C:endomembrane system"/>
    <property type="evidence" value="ECO:0007669"/>
    <property type="project" value="UniProtKB-SubCell"/>
</dbReference>
<keyword evidence="4 13" id="KW-0138">CF(0)</keyword>
<comment type="similarity">
    <text evidence="1 13 14">Belongs to the ATPase B chain family.</text>
</comment>
<keyword evidence="10 13" id="KW-0066">ATP synthesis</keyword>
<evidence type="ECO:0000256" key="3">
    <source>
        <dbReference type="ARBA" id="ARBA00022475"/>
    </source>
</evidence>
<comment type="function">
    <text evidence="13">Component of the F(0) channel, it forms part of the peripheral stalk, linking F(1) to F(0).</text>
</comment>
<proteinExistence type="inferred from homology"/>
<dbReference type="HAMAP" id="MF_01398">
    <property type="entry name" value="ATP_synth_b_bprime"/>
    <property type="match status" value="1"/>
</dbReference>
<evidence type="ECO:0000256" key="6">
    <source>
        <dbReference type="ARBA" id="ARBA00022781"/>
    </source>
</evidence>
<evidence type="ECO:0000256" key="12">
    <source>
        <dbReference type="ARBA" id="ARBA00037847"/>
    </source>
</evidence>
<feature type="coiled-coil region" evidence="15">
    <location>
        <begin position="48"/>
        <end position="75"/>
    </location>
</feature>
<keyword evidence="5 13" id="KW-0812">Transmembrane</keyword>
<evidence type="ECO:0000313" key="16">
    <source>
        <dbReference type="EMBL" id="OGZ95069.1"/>
    </source>
</evidence>
<dbReference type="EMBL" id="MHQC01000018">
    <property type="protein sequence ID" value="OGZ95069.1"/>
    <property type="molecule type" value="Genomic_DNA"/>
</dbReference>
<dbReference type="GO" id="GO:0046933">
    <property type="term" value="F:proton-transporting ATP synthase activity, rotational mechanism"/>
    <property type="evidence" value="ECO:0007669"/>
    <property type="project" value="UniProtKB-UniRule"/>
</dbReference>
<keyword evidence="9 13" id="KW-0472">Membrane</keyword>
<dbReference type="Proteomes" id="UP000177152">
    <property type="component" value="Unassembled WGS sequence"/>
</dbReference>
<evidence type="ECO:0000256" key="14">
    <source>
        <dbReference type="RuleBase" id="RU003848"/>
    </source>
</evidence>
<evidence type="ECO:0000256" key="10">
    <source>
        <dbReference type="ARBA" id="ARBA00023310"/>
    </source>
</evidence>
<keyword evidence="7 13" id="KW-1133">Transmembrane helix</keyword>
<evidence type="ECO:0000256" key="8">
    <source>
        <dbReference type="ARBA" id="ARBA00023065"/>
    </source>
</evidence>
<dbReference type="GO" id="GO:0045259">
    <property type="term" value="C:proton-transporting ATP synthase complex"/>
    <property type="evidence" value="ECO:0007669"/>
    <property type="project" value="UniProtKB-KW"/>
</dbReference>
<evidence type="ECO:0000313" key="17">
    <source>
        <dbReference type="Proteomes" id="UP000177152"/>
    </source>
</evidence>
<protein>
    <recommendedName>
        <fullName evidence="13">ATP synthase subunit b</fullName>
    </recommendedName>
    <alternativeName>
        <fullName evidence="13">ATP synthase F(0) sector subunit b</fullName>
    </alternativeName>
    <alternativeName>
        <fullName evidence="13">ATPase subunit I</fullName>
    </alternativeName>
    <alternativeName>
        <fullName evidence="13">F-type ATPase subunit b</fullName>
        <shortName evidence="13">F-ATPase subunit b</shortName>
    </alternativeName>
</protein>
<dbReference type="PANTHER" id="PTHR33445">
    <property type="entry name" value="ATP SYNTHASE SUBUNIT B', CHLOROPLASTIC"/>
    <property type="match status" value="1"/>
</dbReference>
<feature type="transmembrane region" description="Helical" evidence="13">
    <location>
        <begin position="12"/>
        <end position="33"/>
    </location>
</feature>
<evidence type="ECO:0000256" key="7">
    <source>
        <dbReference type="ARBA" id="ARBA00022989"/>
    </source>
</evidence>
<keyword evidence="3 13" id="KW-1003">Cell membrane</keyword>
<accession>A0A1G2K6J6</accession>
<evidence type="ECO:0000256" key="2">
    <source>
        <dbReference type="ARBA" id="ARBA00022448"/>
    </source>
</evidence>
<dbReference type="GO" id="GO:0005886">
    <property type="term" value="C:plasma membrane"/>
    <property type="evidence" value="ECO:0007669"/>
    <property type="project" value="UniProtKB-SubCell"/>
</dbReference>
<evidence type="ECO:0000256" key="1">
    <source>
        <dbReference type="ARBA" id="ARBA00005513"/>
    </source>
</evidence>
<dbReference type="InterPro" id="IPR002146">
    <property type="entry name" value="ATP_synth_b/b'su_bac/chlpt"/>
</dbReference>
<sequence length="166" mass="18939">MSELLQHFGIEWKLLLAQLVNFGVLFFVLRKFAYGPLLGMLRERREKIAEGMRAAEESQQKLAEANREKDALLGEARKESVSLIQKSETGAKEKEILILAQAQKKADGILAEEKAKIQEERLKMKEEFRRESAEFVKRVVAEVVLRSPESLDENLITGVVQELKNT</sequence>
<dbReference type="PANTHER" id="PTHR33445:SF1">
    <property type="entry name" value="ATP SYNTHASE SUBUNIT B"/>
    <property type="match status" value="1"/>
</dbReference>
<comment type="function">
    <text evidence="11 13">F(1)F(0) ATP synthase produces ATP from ADP in the presence of a proton or sodium gradient. F-type ATPases consist of two structural domains, F(1) containing the extramembraneous catalytic core and F(0) containing the membrane proton channel, linked together by a central stalk and a peripheral stalk. During catalysis, ATP synthesis in the catalytic domain of F(1) is coupled via a rotary mechanism of the central stalk subunits to proton translocation.</text>
</comment>
<dbReference type="NCBIfam" id="TIGR01144">
    <property type="entry name" value="ATP_synt_b"/>
    <property type="match status" value="1"/>
</dbReference>
<gene>
    <name evidence="13" type="primary">atpF</name>
    <name evidence="16" type="ORF">A2633_03700</name>
</gene>
<keyword evidence="2 13" id="KW-0813">Transport</keyword>
<comment type="subcellular location">
    <subcellularLocation>
        <location evidence="13">Cell membrane</location>
        <topology evidence="13">Single-pass membrane protein</topology>
    </subcellularLocation>
    <subcellularLocation>
        <location evidence="12">Endomembrane system</location>
        <topology evidence="12">Single-pass membrane protein</topology>
    </subcellularLocation>
</comment>
<dbReference type="InterPro" id="IPR005864">
    <property type="entry name" value="ATP_synth_F0_bsu_bac"/>
</dbReference>
<dbReference type="AlphaFoldDB" id="A0A1G2K6J6"/>
<keyword evidence="6 13" id="KW-0375">Hydrogen ion transport</keyword>
<keyword evidence="8 13" id="KW-0406">Ion transport</keyword>
<organism evidence="16 17">
    <name type="scientific">Candidatus Sungbacteria bacterium RIFCSPHIGHO2_01_FULL_47_32</name>
    <dbReference type="NCBI Taxonomy" id="1802264"/>
    <lineage>
        <taxon>Bacteria</taxon>
        <taxon>Candidatus Sungiibacteriota</taxon>
    </lineage>
</organism>
<comment type="caution">
    <text evidence="16">The sequence shown here is derived from an EMBL/GenBank/DDBJ whole genome shotgun (WGS) entry which is preliminary data.</text>
</comment>
<reference evidence="16 17" key="1">
    <citation type="journal article" date="2016" name="Nat. Commun.">
        <title>Thousands of microbial genomes shed light on interconnected biogeochemical processes in an aquifer system.</title>
        <authorList>
            <person name="Anantharaman K."/>
            <person name="Brown C.T."/>
            <person name="Hug L.A."/>
            <person name="Sharon I."/>
            <person name="Castelle C.J."/>
            <person name="Probst A.J."/>
            <person name="Thomas B.C."/>
            <person name="Singh A."/>
            <person name="Wilkins M.J."/>
            <person name="Karaoz U."/>
            <person name="Brodie E.L."/>
            <person name="Williams K.H."/>
            <person name="Hubbard S.S."/>
            <person name="Banfield J.F."/>
        </authorList>
    </citation>
    <scope>NUCLEOTIDE SEQUENCE [LARGE SCALE GENOMIC DNA]</scope>
</reference>
<dbReference type="CDD" id="cd06503">
    <property type="entry name" value="ATP-synt_Fo_b"/>
    <property type="match status" value="1"/>
</dbReference>